<feature type="non-terminal residue" evidence="1">
    <location>
        <position position="184"/>
    </location>
</feature>
<accession>A0ACA9RU85</accession>
<sequence length="184" mass="21235">KGETVQVCKIINNNSDRCDQKYYNIGSSTRNLIAHLQDIHQIINKNESEPKPKRLIYLKDAIIQLEADLYISVNREDKKDGIKLKKIILSEDDKMIPTIKELTFDLAGNLSNNIDYLDNNTVFDSEDFEEIEVDNEEATSNITKNKISIKYPLDTRLMASLLDPCFKELELELESDKNQIIQKL</sequence>
<dbReference type="EMBL" id="CAJVQC010070612">
    <property type="protein sequence ID" value="CAG8809854.1"/>
    <property type="molecule type" value="Genomic_DNA"/>
</dbReference>
<proteinExistence type="predicted"/>
<dbReference type="Proteomes" id="UP000789920">
    <property type="component" value="Unassembled WGS sequence"/>
</dbReference>
<organism evidence="1 2">
    <name type="scientific">Racocetra persica</name>
    <dbReference type="NCBI Taxonomy" id="160502"/>
    <lineage>
        <taxon>Eukaryota</taxon>
        <taxon>Fungi</taxon>
        <taxon>Fungi incertae sedis</taxon>
        <taxon>Mucoromycota</taxon>
        <taxon>Glomeromycotina</taxon>
        <taxon>Glomeromycetes</taxon>
        <taxon>Diversisporales</taxon>
        <taxon>Gigasporaceae</taxon>
        <taxon>Racocetra</taxon>
    </lineage>
</organism>
<comment type="caution">
    <text evidence="1">The sequence shown here is derived from an EMBL/GenBank/DDBJ whole genome shotgun (WGS) entry which is preliminary data.</text>
</comment>
<evidence type="ECO:0000313" key="1">
    <source>
        <dbReference type="EMBL" id="CAG8809854.1"/>
    </source>
</evidence>
<name>A0ACA9RU85_9GLOM</name>
<reference evidence="1" key="1">
    <citation type="submission" date="2021-06" db="EMBL/GenBank/DDBJ databases">
        <authorList>
            <person name="Kallberg Y."/>
            <person name="Tangrot J."/>
            <person name="Rosling A."/>
        </authorList>
    </citation>
    <scope>NUCLEOTIDE SEQUENCE</scope>
    <source>
        <strain evidence="1">MA461A</strain>
    </source>
</reference>
<feature type="non-terminal residue" evidence="1">
    <location>
        <position position="1"/>
    </location>
</feature>
<protein>
    <submittedName>
        <fullName evidence="1">6693_t:CDS:1</fullName>
    </submittedName>
</protein>
<gene>
    <name evidence="1" type="ORF">RPERSI_LOCUS22953</name>
</gene>
<evidence type="ECO:0000313" key="2">
    <source>
        <dbReference type="Proteomes" id="UP000789920"/>
    </source>
</evidence>
<keyword evidence="2" id="KW-1185">Reference proteome</keyword>